<dbReference type="Proteomes" id="UP001060919">
    <property type="component" value="Chromosome"/>
</dbReference>
<organism evidence="1 2">
    <name type="scientific">Aureispira anguillae</name>
    <dbReference type="NCBI Taxonomy" id="2864201"/>
    <lineage>
        <taxon>Bacteria</taxon>
        <taxon>Pseudomonadati</taxon>
        <taxon>Bacteroidota</taxon>
        <taxon>Saprospiria</taxon>
        <taxon>Saprospirales</taxon>
        <taxon>Saprospiraceae</taxon>
        <taxon>Aureispira</taxon>
    </lineage>
</organism>
<reference evidence="1" key="1">
    <citation type="submission" date="2022-09" db="EMBL/GenBank/DDBJ databases">
        <title>Aureispira anguillicida sp. nov., isolated from Leptocephalus of Japanese eel Anguilla japonica.</title>
        <authorList>
            <person name="Yuasa K."/>
            <person name="Mekata T."/>
            <person name="Ikunari K."/>
        </authorList>
    </citation>
    <scope>NUCLEOTIDE SEQUENCE</scope>
    <source>
        <strain evidence="1">EL160426</strain>
    </source>
</reference>
<proteinExistence type="predicted"/>
<protein>
    <submittedName>
        <fullName evidence="1">Uncharacterized protein</fullName>
    </submittedName>
</protein>
<accession>A0A915YB49</accession>
<dbReference type="EMBL" id="AP026867">
    <property type="protein sequence ID" value="BDS09827.1"/>
    <property type="molecule type" value="Genomic_DNA"/>
</dbReference>
<gene>
    <name evidence="1" type="ORF">AsAng_0005320</name>
</gene>
<dbReference type="AlphaFoldDB" id="A0A915YB49"/>
<dbReference type="KEGG" id="aup:AsAng_0005320"/>
<sequence length="39" mass="4652">MLQQEHYYPFGMPIRGEWKFVQPQVGERQCNGIDKKGKK</sequence>
<keyword evidence="2" id="KW-1185">Reference proteome</keyword>
<evidence type="ECO:0000313" key="1">
    <source>
        <dbReference type="EMBL" id="BDS09827.1"/>
    </source>
</evidence>
<name>A0A915YB49_9BACT</name>
<evidence type="ECO:0000313" key="2">
    <source>
        <dbReference type="Proteomes" id="UP001060919"/>
    </source>
</evidence>